<gene>
    <name evidence="3" type="ORF">TCHU04912_LOCUS11564</name>
</gene>
<feature type="signal peptide" evidence="2">
    <location>
        <begin position="1"/>
        <end position="24"/>
    </location>
</feature>
<protein>
    <submittedName>
        <fullName evidence="3">Uncharacterized protein</fullName>
    </submittedName>
</protein>
<name>A0A7S1SV86_9CHLO</name>
<sequence length="126" mass="14307">MRQGRLKLRAQLLGIAWLFRSALTQDALPPNLRFANGRRVVLPRNSTAAAFDTSVNFLVPIPEEHLSAAEKTRLSRFQPELRPDDVSNSRQNALDVRIIYFASAVFLHALAVLLIKQVHIEEARFF</sequence>
<feature type="chain" id="PRO_5030624066" evidence="2">
    <location>
        <begin position="25"/>
        <end position="126"/>
    </location>
</feature>
<keyword evidence="1" id="KW-0812">Transmembrane</keyword>
<proteinExistence type="predicted"/>
<evidence type="ECO:0000256" key="2">
    <source>
        <dbReference type="SAM" id="SignalP"/>
    </source>
</evidence>
<keyword evidence="2" id="KW-0732">Signal</keyword>
<dbReference type="EMBL" id="HBGG01022297">
    <property type="protein sequence ID" value="CAD9209325.1"/>
    <property type="molecule type" value="Transcribed_RNA"/>
</dbReference>
<reference evidence="3" key="1">
    <citation type="submission" date="2021-01" db="EMBL/GenBank/DDBJ databases">
        <authorList>
            <person name="Corre E."/>
            <person name="Pelletier E."/>
            <person name="Niang G."/>
            <person name="Scheremetjew M."/>
            <person name="Finn R."/>
            <person name="Kale V."/>
            <person name="Holt S."/>
            <person name="Cochrane G."/>
            <person name="Meng A."/>
            <person name="Brown T."/>
            <person name="Cohen L."/>
        </authorList>
    </citation>
    <scope>NUCLEOTIDE SEQUENCE</scope>
    <source>
        <strain evidence="3">PLY429</strain>
    </source>
</reference>
<accession>A0A7S1SV86</accession>
<dbReference type="AlphaFoldDB" id="A0A7S1SV86"/>
<evidence type="ECO:0000256" key="1">
    <source>
        <dbReference type="SAM" id="Phobius"/>
    </source>
</evidence>
<feature type="transmembrane region" description="Helical" evidence="1">
    <location>
        <begin position="98"/>
        <end position="115"/>
    </location>
</feature>
<keyword evidence="1" id="KW-1133">Transmembrane helix</keyword>
<keyword evidence="1" id="KW-0472">Membrane</keyword>
<evidence type="ECO:0000313" key="3">
    <source>
        <dbReference type="EMBL" id="CAD9209325.1"/>
    </source>
</evidence>
<organism evidence="3">
    <name type="scientific">Tetraselmis chuii</name>
    <dbReference type="NCBI Taxonomy" id="63592"/>
    <lineage>
        <taxon>Eukaryota</taxon>
        <taxon>Viridiplantae</taxon>
        <taxon>Chlorophyta</taxon>
        <taxon>core chlorophytes</taxon>
        <taxon>Chlorodendrophyceae</taxon>
        <taxon>Chlorodendrales</taxon>
        <taxon>Chlorodendraceae</taxon>
        <taxon>Tetraselmis</taxon>
    </lineage>
</organism>